<dbReference type="HOGENOM" id="CLU_028799_3_1_3"/>
<comment type="subcellular location">
    <subcellularLocation>
        <location evidence="1">Cell membrane</location>
        <topology evidence="1">Multi-pass membrane protein</topology>
    </subcellularLocation>
</comment>
<feature type="transmembrane region" description="Helical" evidence="6">
    <location>
        <begin position="335"/>
        <end position="357"/>
    </location>
</feature>
<evidence type="ECO:0000313" key="8">
    <source>
        <dbReference type="Proteomes" id="UP000010483"/>
    </source>
</evidence>
<reference evidence="8" key="1">
    <citation type="journal article" date="2013" name="Proc. Natl. Acad. Sci. U.S.A.">
        <title>Improving the coverage of the cyanobacterial phylum using diversity-driven genome sequencing.</title>
        <authorList>
            <person name="Shih P.M."/>
            <person name="Wu D."/>
            <person name="Latifi A."/>
            <person name="Axen S.D."/>
            <person name="Fewer D.P."/>
            <person name="Talla E."/>
            <person name="Calteau A."/>
            <person name="Cai F."/>
            <person name="Tandeau de Marsac N."/>
            <person name="Rippka R."/>
            <person name="Herdman M."/>
            <person name="Sivonen K."/>
            <person name="Coursin T."/>
            <person name="Laurent T."/>
            <person name="Goodwin L."/>
            <person name="Nolan M."/>
            <person name="Davenport K.W."/>
            <person name="Han C.S."/>
            <person name="Rubin E.M."/>
            <person name="Eisen J.A."/>
            <person name="Woyke T."/>
            <person name="Gugger M."/>
            <person name="Kerfeld C.A."/>
        </authorList>
    </citation>
    <scope>NUCLEOTIDE SEQUENCE [LARGE SCALE GENOMIC DNA]</scope>
    <source>
        <strain evidence="8">ATCC 29140 / PCC 7202</strain>
    </source>
</reference>
<evidence type="ECO:0000256" key="2">
    <source>
        <dbReference type="ARBA" id="ARBA00022475"/>
    </source>
</evidence>
<feature type="transmembrane region" description="Helical" evidence="6">
    <location>
        <begin position="363"/>
        <end position="382"/>
    </location>
</feature>
<feature type="transmembrane region" description="Helical" evidence="6">
    <location>
        <begin position="305"/>
        <end position="323"/>
    </location>
</feature>
<sequence>MEDKQKITTFKFHISLMDKYILSELIMPFLFGIGLFTALGLSIGTLFELIRRVTESGLFVGVAFQVFLLRMPEFIVLAFPMSLLLATLVAYSRLSSDSEIIALRSVGINLFRLVIPALILSLFITGMTFFINDVVTPSANRQATITLQNALTQVRPDLNERNILYPEYADIVRDDGSVNYGLARLFYAEEFNGDEMKYLTILDFSREGVNQVLTAETARWNISENIWDFFNGTIYVIAMDGSSKNVVRFQHQQLALPRAPLDFANRPLSYDEMSIGQAQQYLNIARLEGNLDEARRLAVKIQSKIALPFVCIVFTMMGSALGIRPQNTGKAKSFGICIALILVYYVLSFMGESFAISGLMSPFMGAWLGNLIGLGIGGWLLYTNTR</sequence>
<evidence type="ECO:0000256" key="4">
    <source>
        <dbReference type="ARBA" id="ARBA00022989"/>
    </source>
</evidence>
<dbReference type="STRING" id="292563.Cyast_2323"/>
<protein>
    <submittedName>
        <fullName evidence="7">Permease YjgP/YjgQ family protein</fullName>
    </submittedName>
</protein>
<accession>K9YMW0</accession>
<dbReference type="EMBL" id="CP003940">
    <property type="protein sequence ID" value="AFZ48271.1"/>
    <property type="molecule type" value="Genomic_DNA"/>
</dbReference>
<feature type="transmembrane region" description="Helical" evidence="6">
    <location>
        <begin position="67"/>
        <end position="89"/>
    </location>
</feature>
<gene>
    <name evidence="7" type="ordered locus">Cyast_2323</name>
</gene>
<evidence type="ECO:0000256" key="3">
    <source>
        <dbReference type="ARBA" id="ARBA00022692"/>
    </source>
</evidence>
<organism evidence="7 8">
    <name type="scientific">Cyanobacterium stanieri (strain ATCC 29140 / PCC 7202)</name>
    <dbReference type="NCBI Taxonomy" id="292563"/>
    <lineage>
        <taxon>Bacteria</taxon>
        <taxon>Bacillati</taxon>
        <taxon>Cyanobacteriota</taxon>
        <taxon>Cyanophyceae</taxon>
        <taxon>Oscillatoriophycideae</taxon>
        <taxon>Chroococcales</taxon>
        <taxon>Geminocystaceae</taxon>
        <taxon>Cyanobacterium</taxon>
    </lineage>
</organism>
<dbReference type="GO" id="GO:0015920">
    <property type="term" value="P:lipopolysaccharide transport"/>
    <property type="evidence" value="ECO:0007669"/>
    <property type="project" value="TreeGrafter"/>
</dbReference>
<dbReference type="Proteomes" id="UP000010483">
    <property type="component" value="Chromosome"/>
</dbReference>
<evidence type="ECO:0000256" key="6">
    <source>
        <dbReference type="SAM" id="Phobius"/>
    </source>
</evidence>
<dbReference type="GO" id="GO:0043190">
    <property type="term" value="C:ATP-binding cassette (ABC) transporter complex"/>
    <property type="evidence" value="ECO:0007669"/>
    <property type="project" value="TreeGrafter"/>
</dbReference>
<feature type="transmembrane region" description="Helical" evidence="6">
    <location>
        <begin position="21"/>
        <end position="47"/>
    </location>
</feature>
<feature type="transmembrane region" description="Helical" evidence="6">
    <location>
        <begin position="110"/>
        <end position="131"/>
    </location>
</feature>
<dbReference type="PANTHER" id="PTHR33529:SF6">
    <property type="entry name" value="YJGP_YJGQ FAMILY PERMEASE"/>
    <property type="match status" value="1"/>
</dbReference>
<keyword evidence="5 6" id="KW-0472">Membrane</keyword>
<keyword evidence="2" id="KW-1003">Cell membrane</keyword>
<evidence type="ECO:0000256" key="1">
    <source>
        <dbReference type="ARBA" id="ARBA00004651"/>
    </source>
</evidence>
<dbReference type="PANTHER" id="PTHR33529">
    <property type="entry name" value="SLR0882 PROTEIN-RELATED"/>
    <property type="match status" value="1"/>
</dbReference>
<dbReference type="KEGG" id="csn:Cyast_2323"/>
<keyword evidence="4 6" id="KW-1133">Transmembrane helix</keyword>
<dbReference type="PATRIC" id="fig|292563.3.peg.2429"/>
<name>K9YMW0_CYASC</name>
<evidence type="ECO:0000313" key="7">
    <source>
        <dbReference type="EMBL" id="AFZ48271.1"/>
    </source>
</evidence>
<evidence type="ECO:0000256" key="5">
    <source>
        <dbReference type="ARBA" id="ARBA00023136"/>
    </source>
</evidence>
<proteinExistence type="predicted"/>
<dbReference type="BioCyc" id="CSTA292563:G1353-2327-MONOMER"/>
<dbReference type="Pfam" id="PF03739">
    <property type="entry name" value="LptF_LptG"/>
    <property type="match status" value="1"/>
</dbReference>
<dbReference type="AlphaFoldDB" id="K9YMW0"/>
<dbReference type="InterPro" id="IPR005495">
    <property type="entry name" value="LptG/LptF_permease"/>
</dbReference>
<keyword evidence="8" id="KW-1185">Reference proteome</keyword>
<dbReference type="eggNOG" id="COG0795">
    <property type="taxonomic scope" value="Bacteria"/>
</dbReference>
<keyword evidence="3 6" id="KW-0812">Transmembrane</keyword>